<dbReference type="InterPro" id="IPR005545">
    <property type="entry name" value="YCII"/>
</dbReference>
<dbReference type="EMBL" id="CP051774">
    <property type="protein sequence ID" value="QJE94311.1"/>
    <property type="molecule type" value="Genomic_DNA"/>
</dbReference>
<evidence type="ECO:0000313" key="3">
    <source>
        <dbReference type="EMBL" id="QJE94311.1"/>
    </source>
</evidence>
<proteinExistence type="inferred from homology"/>
<dbReference type="InterPro" id="IPR011008">
    <property type="entry name" value="Dimeric_a/b-barrel"/>
</dbReference>
<dbReference type="PANTHER" id="PTHR35174:SF3">
    <property type="entry name" value="BLL7171 PROTEIN"/>
    <property type="match status" value="1"/>
</dbReference>
<evidence type="ECO:0000256" key="1">
    <source>
        <dbReference type="ARBA" id="ARBA00007689"/>
    </source>
</evidence>
<dbReference type="Proteomes" id="UP000501812">
    <property type="component" value="Chromosome"/>
</dbReference>
<comment type="similarity">
    <text evidence="1">Belongs to the YciI family.</text>
</comment>
<dbReference type="SUPFAM" id="SSF54909">
    <property type="entry name" value="Dimeric alpha+beta barrel"/>
    <property type="match status" value="1"/>
</dbReference>
<gene>
    <name evidence="3" type="ORF">HHL09_00425</name>
</gene>
<dbReference type="KEGG" id="luo:HHL09_00425"/>
<evidence type="ECO:0000259" key="2">
    <source>
        <dbReference type="Pfam" id="PF03795"/>
    </source>
</evidence>
<dbReference type="PANTHER" id="PTHR35174">
    <property type="entry name" value="BLL7171 PROTEIN-RELATED"/>
    <property type="match status" value="1"/>
</dbReference>
<dbReference type="AlphaFoldDB" id="A0A858RCD8"/>
<name>A0A858RCD8_9BACT</name>
<dbReference type="RefSeq" id="WP_169452532.1">
    <property type="nucleotide sequence ID" value="NZ_CP051774.1"/>
</dbReference>
<evidence type="ECO:0000313" key="4">
    <source>
        <dbReference type="Proteomes" id="UP000501812"/>
    </source>
</evidence>
<accession>A0A858RCD8</accession>
<feature type="domain" description="YCII-related" evidence="2">
    <location>
        <begin position="15"/>
        <end position="104"/>
    </location>
</feature>
<organism evidence="3 4">
    <name type="scientific">Luteolibacter luteus</name>
    <dbReference type="NCBI Taxonomy" id="2728835"/>
    <lineage>
        <taxon>Bacteria</taxon>
        <taxon>Pseudomonadati</taxon>
        <taxon>Verrucomicrobiota</taxon>
        <taxon>Verrucomicrobiia</taxon>
        <taxon>Verrucomicrobiales</taxon>
        <taxon>Verrucomicrobiaceae</taxon>
        <taxon>Luteolibacter</taxon>
    </lineage>
</organism>
<protein>
    <recommendedName>
        <fullName evidence="2">YCII-related domain-containing protein</fullName>
    </recommendedName>
</protein>
<keyword evidence="4" id="KW-1185">Reference proteome</keyword>
<reference evidence="3 4" key="1">
    <citation type="submission" date="2020-04" db="EMBL/GenBank/DDBJ databases">
        <title>Luteolibacter sp. G-1-1-1 isolated from soil.</title>
        <authorList>
            <person name="Dahal R.H."/>
        </authorList>
    </citation>
    <scope>NUCLEOTIDE SEQUENCE [LARGE SCALE GENOMIC DNA]</scope>
    <source>
        <strain evidence="3 4">G-1-1-1</strain>
    </source>
</reference>
<dbReference type="Gene3D" id="3.30.70.1060">
    <property type="entry name" value="Dimeric alpha+beta barrel"/>
    <property type="match status" value="1"/>
</dbReference>
<dbReference type="Pfam" id="PF03795">
    <property type="entry name" value="YCII"/>
    <property type="match status" value="1"/>
</dbReference>
<sequence length="116" mass="12853">MKEYLVTVHHADDFDPATEDEAMDRAIDELNEEMIAAGIRVFVGGLHHASTARSLRAQPDGTVSVTEGSYLQGKEHACGFWVLEAEDMDEAVEWGRKAALACRAPIEVREFHEAPE</sequence>